<dbReference type="OrthoDB" id="64915at2759"/>
<dbReference type="GO" id="GO:0000166">
    <property type="term" value="F:nucleotide binding"/>
    <property type="evidence" value="ECO:0007669"/>
    <property type="project" value="InterPro"/>
</dbReference>
<dbReference type="VEuPathDB" id="FungiDB:SCHCODRAFT_02628253"/>
<dbReference type="Gene3D" id="3.30.360.10">
    <property type="entry name" value="Dihydrodipicolinate Reductase, domain 2"/>
    <property type="match status" value="1"/>
</dbReference>
<sequence length="383" mass="40838">MSTTSGIAILGAGIFAKEAHIPALAALGAGAPPLRAVYSRSEKSAKDTASTAVSTLGLSDSPAIYHDGGNKENSLDALLARSDISAVIVILPILTQPDIILKALAAGKHVLSEKPIAPDVDEGVKLIKQYEDAFKPKGLIWRVAENFELENGFVTAAKLVKEGKIGDVISFRATVVNHIQVDNKYYNTPWRTVPQYQGGFLLDGGVHFAAALRTVLGKPIETISSFAALNREILPPHDTIHAIAAAGRAHGNITITFASPTKSKADTDDYVFIGTKGWIGIKIVPDQKLYRVTTKWKASGDKEEYREDEDVAEVPQGKGVQHELGAFFDAIAGKADALEVGEPRDALRDVAFIQAALNSDGKPVDLLELVKGSDNARSTAVAQ</sequence>
<name>D8Q887_SCHCM</name>
<evidence type="ECO:0000259" key="2">
    <source>
        <dbReference type="Pfam" id="PF02894"/>
    </source>
</evidence>
<dbReference type="HOGENOM" id="CLU_023194_3_1_1"/>
<dbReference type="Pfam" id="PF01408">
    <property type="entry name" value="GFO_IDH_MocA"/>
    <property type="match status" value="1"/>
</dbReference>
<feature type="domain" description="Gfo/Idh/MocA-like oxidoreductase N-terminal" evidence="1">
    <location>
        <begin position="7"/>
        <end position="130"/>
    </location>
</feature>
<dbReference type="eggNOG" id="KOG2742">
    <property type="taxonomic scope" value="Eukaryota"/>
</dbReference>
<dbReference type="FunCoup" id="D8Q887">
    <property type="interactions" value="22"/>
</dbReference>
<evidence type="ECO:0000259" key="1">
    <source>
        <dbReference type="Pfam" id="PF01408"/>
    </source>
</evidence>
<gene>
    <name evidence="3" type="ORF">SCHCODRAFT_77296</name>
</gene>
<dbReference type="AlphaFoldDB" id="D8Q887"/>
<dbReference type="KEGG" id="scm:SCHCO_02628253"/>
<evidence type="ECO:0000313" key="3">
    <source>
        <dbReference type="EMBL" id="EFI96560.1"/>
    </source>
</evidence>
<dbReference type="Proteomes" id="UP000007431">
    <property type="component" value="Unassembled WGS sequence"/>
</dbReference>
<keyword evidence="4" id="KW-1185">Reference proteome</keyword>
<dbReference type="Gene3D" id="3.40.50.720">
    <property type="entry name" value="NAD(P)-binding Rossmann-like Domain"/>
    <property type="match status" value="1"/>
</dbReference>
<reference evidence="3 4" key="1">
    <citation type="journal article" date="2010" name="Nat. Biotechnol.">
        <title>Genome sequence of the model mushroom Schizophyllum commune.</title>
        <authorList>
            <person name="Ohm R.A."/>
            <person name="de Jong J.F."/>
            <person name="Lugones L.G."/>
            <person name="Aerts A."/>
            <person name="Kothe E."/>
            <person name="Stajich J.E."/>
            <person name="de Vries R.P."/>
            <person name="Record E."/>
            <person name="Levasseur A."/>
            <person name="Baker S.E."/>
            <person name="Bartholomew K.A."/>
            <person name="Coutinho P.M."/>
            <person name="Erdmann S."/>
            <person name="Fowler T.J."/>
            <person name="Gathman A.C."/>
            <person name="Lombard V."/>
            <person name="Henrissat B."/>
            <person name="Knabe N."/>
            <person name="Kuees U."/>
            <person name="Lilly W.W."/>
            <person name="Lindquist E."/>
            <person name="Lucas S."/>
            <person name="Magnuson J.K."/>
            <person name="Piumi F."/>
            <person name="Raudaskoski M."/>
            <person name="Salamov A."/>
            <person name="Schmutz J."/>
            <person name="Schwarze F.W.M.R."/>
            <person name="vanKuyk P.A."/>
            <person name="Horton J.S."/>
            <person name="Grigoriev I.V."/>
            <person name="Woesten H.A.B."/>
        </authorList>
    </citation>
    <scope>NUCLEOTIDE SEQUENCE [LARGE SCALE GENOMIC DNA]</scope>
    <source>
        <strain evidence="4">H4-8 / FGSC 9210</strain>
    </source>
</reference>
<proteinExistence type="predicted"/>
<organism evidence="4">
    <name type="scientific">Schizophyllum commune (strain H4-8 / FGSC 9210)</name>
    <name type="common">Split gill fungus</name>
    <dbReference type="NCBI Taxonomy" id="578458"/>
    <lineage>
        <taxon>Eukaryota</taxon>
        <taxon>Fungi</taxon>
        <taxon>Dikarya</taxon>
        <taxon>Basidiomycota</taxon>
        <taxon>Agaricomycotina</taxon>
        <taxon>Agaricomycetes</taxon>
        <taxon>Agaricomycetidae</taxon>
        <taxon>Agaricales</taxon>
        <taxon>Schizophyllaceae</taxon>
        <taxon>Schizophyllum</taxon>
    </lineage>
</organism>
<dbReference type="InterPro" id="IPR004104">
    <property type="entry name" value="Gfo/Idh/MocA-like_OxRdtase_C"/>
</dbReference>
<dbReference type="InterPro" id="IPR036291">
    <property type="entry name" value="NAD(P)-bd_dom_sf"/>
</dbReference>
<dbReference type="PANTHER" id="PTHR42840:SF5">
    <property type="entry name" value="NAD(P)-BINDING ROSSMANN-FOLD SUPERFAMILY PROTEIN"/>
    <property type="match status" value="1"/>
</dbReference>
<dbReference type="PANTHER" id="PTHR42840">
    <property type="entry name" value="NAD(P)-BINDING ROSSMANN-FOLD SUPERFAMILY PROTEIN-RELATED"/>
    <property type="match status" value="1"/>
</dbReference>
<dbReference type="GeneID" id="9592577"/>
<dbReference type="SUPFAM" id="SSF55347">
    <property type="entry name" value="Glyceraldehyde-3-phosphate dehydrogenase-like, C-terminal domain"/>
    <property type="match status" value="1"/>
</dbReference>
<dbReference type="OMA" id="NEMQSPE"/>
<dbReference type="SUPFAM" id="SSF51735">
    <property type="entry name" value="NAD(P)-binding Rossmann-fold domains"/>
    <property type="match status" value="1"/>
</dbReference>
<dbReference type="InParanoid" id="D8Q887"/>
<accession>D8Q887</accession>
<dbReference type="EMBL" id="GL377307">
    <property type="protein sequence ID" value="EFI96560.1"/>
    <property type="molecule type" value="Genomic_DNA"/>
</dbReference>
<dbReference type="Pfam" id="PF02894">
    <property type="entry name" value="GFO_IDH_MocA_C"/>
    <property type="match status" value="1"/>
</dbReference>
<dbReference type="GO" id="GO:0016491">
    <property type="term" value="F:oxidoreductase activity"/>
    <property type="evidence" value="ECO:0007669"/>
    <property type="project" value="TreeGrafter"/>
</dbReference>
<feature type="domain" description="Gfo/Idh/MocA-like oxidoreductase C-terminal" evidence="2">
    <location>
        <begin position="158"/>
        <end position="366"/>
    </location>
</feature>
<dbReference type="InterPro" id="IPR000683">
    <property type="entry name" value="Gfo/Idh/MocA-like_OxRdtase_N"/>
</dbReference>
<dbReference type="RefSeq" id="XP_003031463.1">
    <property type="nucleotide sequence ID" value="XM_003031417.1"/>
</dbReference>
<protein>
    <recommendedName>
        <fullName evidence="5">Gfo/Idh/MocA-like oxidoreductase N-terminal domain-containing protein</fullName>
    </recommendedName>
</protein>
<evidence type="ECO:0008006" key="5">
    <source>
        <dbReference type="Google" id="ProtNLM"/>
    </source>
</evidence>
<dbReference type="GO" id="GO:0006740">
    <property type="term" value="P:NADPH regeneration"/>
    <property type="evidence" value="ECO:0007669"/>
    <property type="project" value="TreeGrafter"/>
</dbReference>
<dbReference type="STRING" id="578458.D8Q887"/>
<evidence type="ECO:0000313" key="4">
    <source>
        <dbReference type="Proteomes" id="UP000007431"/>
    </source>
</evidence>
<dbReference type="GO" id="GO:0005737">
    <property type="term" value="C:cytoplasm"/>
    <property type="evidence" value="ECO:0007669"/>
    <property type="project" value="TreeGrafter"/>
</dbReference>